<keyword evidence="4 6" id="KW-0520">NAD</keyword>
<dbReference type="SUPFAM" id="SSF53613">
    <property type="entry name" value="Ribokinase-like"/>
    <property type="match status" value="1"/>
</dbReference>
<feature type="binding site" evidence="6">
    <location>
        <position position="168"/>
    </location>
    <ligand>
        <name>(6S)-NADPHX</name>
        <dbReference type="ChEBI" id="CHEBI:64076"/>
    </ligand>
</feature>
<dbReference type="NCBIfam" id="TIGR00196">
    <property type="entry name" value="yjeF_cterm"/>
    <property type="match status" value="1"/>
</dbReference>
<dbReference type="EMBL" id="WSRR01000013">
    <property type="protein sequence ID" value="MVX61107.1"/>
    <property type="molecule type" value="Genomic_DNA"/>
</dbReference>
<dbReference type="InterPro" id="IPR017953">
    <property type="entry name" value="Carbohydrate_kinase_pred_CS"/>
</dbReference>
<dbReference type="GO" id="GO:0052856">
    <property type="term" value="F:NAD(P)HX epimerase activity"/>
    <property type="evidence" value="ECO:0007669"/>
    <property type="project" value="TreeGrafter"/>
</dbReference>
<evidence type="ECO:0000256" key="3">
    <source>
        <dbReference type="ARBA" id="ARBA00022857"/>
    </source>
</evidence>
<gene>
    <name evidence="6" type="primary">nnrD</name>
    <name evidence="8" type="ORF">GKZ27_06530</name>
</gene>
<evidence type="ECO:0000256" key="5">
    <source>
        <dbReference type="ARBA" id="ARBA00023239"/>
    </source>
</evidence>
<comment type="cofactor">
    <cofactor evidence="6">
        <name>Mg(2+)</name>
        <dbReference type="ChEBI" id="CHEBI:18420"/>
    </cofactor>
</comment>
<organism evidence="8 9">
    <name type="scientific">Adlercreutzia mucosicola</name>
    <dbReference type="NCBI Taxonomy" id="580026"/>
    <lineage>
        <taxon>Bacteria</taxon>
        <taxon>Bacillati</taxon>
        <taxon>Actinomycetota</taxon>
        <taxon>Coriobacteriia</taxon>
        <taxon>Eggerthellales</taxon>
        <taxon>Eggerthellaceae</taxon>
        <taxon>Adlercreutzia</taxon>
    </lineage>
</organism>
<evidence type="ECO:0000256" key="1">
    <source>
        <dbReference type="ARBA" id="ARBA00022741"/>
    </source>
</evidence>
<evidence type="ECO:0000256" key="4">
    <source>
        <dbReference type="ARBA" id="ARBA00023027"/>
    </source>
</evidence>
<keyword evidence="3 6" id="KW-0521">NADP</keyword>
<sequence>MTVPVAPSRPNASLAALLPFPAADTNKYRRGHLSLVAGSAAYPGAACLAADGATRAGAGYTEVFCAGKALLTVRGHRPSLVARDWRAWHPGRPSRGGNGDHPRACVIGCGFDTAEGGATAGLLMETLRAWEAPLLVDGGALGLLASPTGLRLAAERAAKGRPLLLTPHGGEAARLAAAASLAPDRDAPALAAALARAYGATVALKGPRTYIADTRGNVEVMDRGTAALAKAGTGDVLAGIIGALLAQGLSPVDAAALGCALHAEAGRAAEAALSALCVTADDLADFLPAAVRALAAPAAADAHGQ</sequence>
<feature type="binding site" evidence="6">
    <location>
        <position position="234"/>
    </location>
    <ligand>
        <name>AMP</name>
        <dbReference type="ChEBI" id="CHEBI:456215"/>
    </ligand>
</feature>
<accession>A0A6N8JPN0</accession>
<proteinExistence type="inferred from homology"/>
<dbReference type="InterPro" id="IPR000631">
    <property type="entry name" value="CARKD"/>
</dbReference>
<dbReference type="RefSeq" id="WP_160346080.1">
    <property type="nucleotide sequence ID" value="NZ_WSRR01000013.1"/>
</dbReference>
<keyword evidence="2 6" id="KW-0067">ATP-binding</keyword>
<keyword evidence="9" id="KW-1185">Reference proteome</keyword>
<feature type="domain" description="YjeF C-terminal" evidence="7">
    <location>
        <begin position="10"/>
        <end position="294"/>
    </location>
</feature>
<dbReference type="PANTHER" id="PTHR12592">
    <property type="entry name" value="ATP-DEPENDENT (S)-NAD(P)H-HYDRATE DEHYDRATASE FAMILY MEMBER"/>
    <property type="match status" value="1"/>
</dbReference>
<evidence type="ECO:0000313" key="8">
    <source>
        <dbReference type="EMBL" id="MVX61107.1"/>
    </source>
</evidence>
<keyword evidence="1 6" id="KW-0547">Nucleotide-binding</keyword>
<dbReference type="Gene3D" id="3.40.1190.20">
    <property type="match status" value="1"/>
</dbReference>
<comment type="subunit">
    <text evidence="6">Homotetramer.</text>
</comment>
<dbReference type="EC" id="4.2.1.136" evidence="6"/>
<comment type="catalytic activity">
    <reaction evidence="6">
        <text>(6S)-NADHX + ADP = AMP + phosphate + NADH + H(+)</text>
        <dbReference type="Rhea" id="RHEA:32223"/>
        <dbReference type="ChEBI" id="CHEBI:15378"/>
        <dbReference type="ChEBI" id="CHEBI:43474"/>
        <dbReference type="ChEBI" id="CHEBI:57945"/>
        <dbReference type="ChEBI" id="CHEBI:64074"/>
        <dbReference type="ChEBI" id="CHEBI:456215"/>
        <dbReference type="ChEBI" id="CHEBI:456216"/>
        <dbReference type="EC" id="4.2.1.136"/>
    </reaction>
</comment>
<keyword evidence="5 6" id="KW-0456">Lyase</keyword>
<comment type="similarity">
    <text evidence="6">Belongs to the NnrD/CARKD family.</text>
</comment>
<evidence type="ECO:0000313" key="9">
    <source>
        <dbReference type="Proteomes" id="UP000463388"/>
    </source>
</evidence>
<dbReference type="InterPro" id="IPR029056">
    <property type="entry name" value="Ribokinase-like"/>
</dbReference>
<protein>
    <recommendedName>
        <fullName evidence="6">ADP-dependent (S)-NAD(P)H-hydrate dehydratase</fullName>
        <ecNumber evidence="6">4.2.1.136</ecNumber>
    </recommendedName>
    <alternativeName>
        <fullName evidence="6">ADP-dependent NAD(P)HX dehydratase</fullName>
    </alternativeName>
</protein>
<name>A0A6N8JPN0_9ACTN</name>
<comment type="function">
    <text evidence="6">Catalyzes the dehydration of the S-form of NAD(P)HX at the expense of ADP, which is converted to AMP. Together with NAD(P)HX epimerase, which catalyzes the epimerization of the S- and R-forms, the enzyme allows the repair of both epimers of NAD(P)HX, a damaged form of NAD(P)H that is a result of enzymatic or heat-dependent hydration.</text>
</comment>
<dbReference type="OrthoDB" id="9806925at2"/>
<dbReference type="PROSITE" id="PS01050">
    <property type="entry name" value="YJEF_C_2"/>
    <property type="match status" value="1"/>
</dbReference>
<feature type="binding site" evidence="6">
    <location>
        <begin position="205"/>
        <end position="209"/>
    </location>
    <ligand>
        <name>AMP</name>
        <dbReference type="ChEBI" id="CHEBI:456215"/>
    </ligand>
</feature>
<feature type="binding site" evidence="6">
    <location>
        <position position="45"/>
    </location>
    <ligand>
        <name>(6S)-NADPHX</name>
        <dbReference type="ChEBI" id="CHEBI:64076"/>
    </ligand>
</feature>
<dbReference type="HAMAP" id="MF_01965">
    <property type="entry name" value="NADHX_dehydratase"/>
    <property type="match status" value="1"/>
</dbReference>
<comment type="caution">
    <text evidence="8">The sequence shown here is derived from an EMBL/GenBank/DDBJ whole genome shotgun (WGS) entry which is preliminary data.</text>
</comment>
<dbReference type="PROSITE" id="PS51383">
    <property type="entry name" value="YJEF_C_3"/>
    <property type="match status" value="1"/>
</dbReference>
<dbReference type="GO" id="GO:0052855">
    <property type="term" value="F:ADP-dependent NAD(P)H-hydrate dehydratase activity"/>
    <property type="evidence" value="ECO:0007669"/>
    <property type="project" value="UniProtKB-UniRule"/>
</dbReference>
<dbReference type="CDD" id="cd01171">
    <property type="entry name" value="YXKO-related"/>
    <property type="match status" value="1"/>
</dbReference>
<dbReference type="Proteomes" id="UP000463388">
    <property type="component" value="Unassembled WGS sequence"/>
</dbReference>
<feature type="binding site" evidence="6">
    <location>
        <position position="235"/>
    </location>
    <ligand>
        <name>(6S)-NADPHX</name>
        <dbReference type="ChEBI" id="CHEBI:64076"/>
    </ligand>
</feature>
<evidence type="ECO:0000256" key="2">
    <source>
        <dbReference type="ARBA" id="ARBA00022840"/>
    </source>
</evidence>
<evidence type="ECO:0000259" key="7">
    <source>
        <dbReference type="PROSITE" id="PS51383"/>
    </source>
</evidence>
<feature type="binding site" evidence="6">
    <location>
        <position position="110"/>
    </location>
    <ligand>
        <name>(6S)-NADPHX</name>
        <dbReference type="ChEBI" id="CHEBI:64076"/>
    </ligand>
</feature>
<dbReference type="PANTHER" id="PTHR12592:SF0">
    <property type="entry name" value="ATP-DEPENDENT (S)-NAD(P)H-HYDRATE DEHYDRATASE"/>
    <property type="match status" value="1"/>
</dbReference>
<comment type="catalytic activity">
    <reaction evidence="6">
        <text>(6S)-NADPHX + ADP = AMP + phosphate + NADPH + H(+)</text>
        <dbReference type="Rhea" id="RHEA:32235"/>
        <dbReference type="ChEBI" id="CHEBI:15378"/>
        <dbReference type="ChEBI" id="CHEBI:43474"/>
        <dbReference type="ChEBI" id="CHEBI:57783"/>
        <dbReference type="ChEBI" id="CHEBI:64076"/>
        <dbReference type="ChEBI" id="CHEBI:456215"/>
        <dbReference type="ChEBI" id="CHEBI:456216"/>
        <dbReference type="EC" id="4.2.1.136"/>
    </reaction>
</comment>
<evidence type="ECO:0000256" key="6">
    <source>
        <dbReference type="HAMAP-Rule" id="MF_01965"/>
    </source>
</evidence>
<reference evidence="8 9" key="1">
    <citation type="submission" date="2019-12" db="EMBL/GenBank/DDBJ databases">
        <title>Microbes associate with the intestines of laboratory mice.</title>
        <authorList>
            <person name="Navarre W."/>
            <person name="Wong E."/>
        </authorList>
    </citation>
    <scope>NUCLEOTIDE SEQUENCE [LARGE SCALE GENOMIC DNA]</scope>
    <source>
        <strain evidence="8 9">NM66_B29</strain>
    </source>
</reference>
<dbReference type="GO" id="GO:0046496">
    <property type="term" value="P:nicotinamide nucleotide metabolic process"/>
    <property type="evidence" value="ECO:0007669"/>
    <property type="project" value="UniProtKB-UniRule"/>
</dbReference>
<dbReference type="GO" id="GO:0110051">
    <property type="term" value="P:metabolite repair"/>
    <property type="evidence" value="ECO:0007669"/>
    <property type="project" value="TreeGrafter"/>
</dbReference>
<dbReference type="AlphaFoldDB" id="A0A6N8JPN0"/>
<dbReference type="GO" id="GO:0005524">
    <property type="term" value="F:ATP binding"/>
    <property type="evidence" value="ECO:0007669"/>
    <property type="project" value="UniProtKB-KW"/>
</dbReference>
<dbReference type="Pfam" id="PF01256">
    <property type="entry name" value="Carb_kinase"/>
    <property type="match status" value="1"/>
</dbReference>